<evidence type="ECO:0000256" key="3">
    <source>
        <dbReference type="SAM" id="MobiDB-lite"/>
    </source>
</evidence>
<dbReference type="AlphaFoldDB" id="A0A858R590"/>
<evidence type="ECO:0000313" key="4">
    <source>
        <dbReference type="EMBL" id="QJE72554.1"/>
    </source>
</evidence>
<dbReference type="InterPro" id="IPR051472">
    <property type="entry name" value="T3SS_Stator/FliH"/>
</dbReference>
<organism evidence="4 5">
    <name type="scientific">Aerophototrophica crusticola</name>
    <dbReference type="NCBI Taxonomy" id="1709002"/>
    <lineage>
        <taxon>Bacteria</taxon>
        <taxon>Pseudomonadati</taxon>
        <taxon>Pseudomonadota</taxon>
        <taxon>Alphaproteobacteria</taxon>
        <taxon>Rhodospirillales</taxon>
        <taxon>Rhodospirillaceae</taxon>
        <taxon>Aerophototrophica</taxon>
    </lineage>
</organism>
<name>A0A858R590_9PROT</name>
<evidence type="ECO:0008006" key="6">
    <source>
        <dbReference type="Google" id="ProtNLM"/>
    </source>
</evidence>
<dbReference type="EMBL" id="CP051775">
    <property type="protein sequence ID" value="QJE72554.1"/>
    <property type="molecule type" value="Genomic_DNA"/>
</dbReference>
<sequence length="206" mass="22115">MEQAQRDAHAAGVEEGRALGRAEADREADKALADALGRVEQQLAALVRAQQAELALRRENTPRIALSVVRKLFPAFVRRHGLAEVEAVVAGFLEELAEEPKLVIKVHEAWLDRLRERIDALAARHGFPGTVTVLADHRLGELDVKADWGAGGAERDATSLWREIERLAGDLLADRPGGPGTPVPMAAVTPVPVAAALPDPIPVPAE</sequence>
<keyword evidence="1" id="KW-0813">Transport</keyword>
<accession>A0A858R590</accession>
<proteinExistence type="predicted"/>
<dbReference type="GO" id="GO:0005829">
    <property type="term" value="C:cytosol"/>
    <property type="evidence" value="ECO:0007669"/>
    <property type="project" value="TreeGrafter"/>
</dbReference>
<keyword evidence="5" id="KW-1185">Reference proteome</keyword>
<dbReference type="PANTHER" id="PTHR34982:SF1">
    <property type="entry name" value="FLAGELLAR ASSEMBLY PROTEIN FLIH"/>
    <property type="match status" value="1"/>
</dbReference>
<reference evidence="4" key="1">
    <citation type="submission" date="2020-04" db="EMBL/GenBank/DDBJ databases">
        <title>A desert anoxygenic phototrophic bacterium fixes CO2 using RubisCO under aerobic conditions.</title>
        <authorList>
            <person name="Tang K."/>
        </authorList>
    </citation>
    <scope>NUCLEOTIDE SEQUENCE [LARGE SCALE GENOMIC DNA]</scope>
    <source>
        <strain evidence="4">MIMtkB3</strain>
    </source>
</reference>
<dbReference type="PANTHER" id="PTHR34982">
    <property type="entry name" value="YOP PROTEINS TRANSLOCATION PROTEIN L"/>
    <property type="match status" value="1"/>
</dbReference>
<dbReference type="GO" id="GO:0015031">
    <property type="term" value="P:protein transport"/>
    <property type="evidence" value="ECO:0007669"/>
    <property type="project" value="UniProtKB-KW"/>
</dbReference>
<evidence type="ECO:0000313" key="5">
    <source>
        <dbReference type="Proteomes" id="UP000501891"/>
    </source>
</evidence>
<keyword evidence="2" id="KW-0653">Protein transport</keyword>
<gene>
    <name evidence="4" type="ORF">HHL28_05090</name>
</gene>
<evidence type="ECO:0000256" key="1">
    <source>
        <dbReference type="ARBA" id="ARBA00022448"/>
    </source>
</evidence>
<dbReference type="KEGG" id="acru:HHL28_05090"/>
<protein>
    <recommendedName>
        <fullName evidence="6">Flagellar assembly protein FliH/Type III secretion system HrpE domain-containing protein</fullName>
    </recommendedName>
</protein>
<feature type="region of interest" description="Disordered" evidence="3">
    <location>
        <begin position="1"/>
        <end position="22"/>
    </location>
</feature>
<dbReference type="Proteomes" id="UP000501891">
    <property type="component" value="Chromosome"/>
</dbReference>
<evidence type="ECO:0000256" key="2">
    <source>
        <dbReference type="ARBA" id="ARBA00022927"/>
    </source>
</evidence>